<dbReference type="Gene3D" id="3.30.70.100">
    <property type="match status" value="1"/>
</dbReference>
<dbReference type="AlphaFoldDB" id="A0A7K1KWT7"/>
<organism evidence="12 13">
    <name type="scientific">Actinomadura litoris</name>
    <dbReference type="NCBI Taxonomy" id="2678616"/>
    <lineage>
        <taxon>Bacteria</taxon>
        <taxon>Bacillati</taxon>
        <taxon>Actinomycetota</taxon>
        <taxon>Actinomycetes</taxon>
        <taxon>Streptosporangiales</taxon>
        <taxon>Thermomonosporaceae</taxon>
        <taxon>Actinomadura</taxon>
    </lineage>
</organism>
<dbReference type="SUPFAM" id="SSF82689">
    <property type="entry name" value="Mechanosensitive channel protein MscS (YggB), C-terminal domain"/>
    <property type="match status" value="1"/>
</dbReference>
<evidence type="ECO:0000259" key="11">
    <source>
        <dbReference type="Pfam" id="PF21088"/>
    </source>
</evidence>
<sequence>MGDHLDWRRVIIAAIVMVAALGVAVALRMLTGRLFRRAGDTRWTWDDLAARLIRDLAMPVAVLTGAWFAALVLHLPRGTLDVTARVLTAATILVVSLALARLIAGSVTSIAMARQGVAANVTIFANITRVIVIGIGLLVMLQSLGVSITPLLGALGVGGLAVALALQDTLANLFAGVHVLASKTIEPGDYIKLSSGQEGYVVDINWRNTSIRTLSDNIEVIPNQRFSDTILTNYHRPAQDMSLLIQARVPYEADLERVEKLVVEVGEGVMADVQGGVKDAEILVRFHTFAESSVDFTVILRTSEFGDQFAIKHEFVKRLHRRFREAGVETPYPRRRVTLDEASGPDGRPVSPGL</sequence>
<dbReference type="InterPro" id="IPR006685">
    <property type="entry name" value="MscS_channel_2nd"/>
</dbReference>
<evidence type="ECO:0000259" key="9">
    <source>
        <dbReference type="Pfam" id="PF00924"/>
    </source>
</evidence>
<dbReference type="InterPro" id="IPR049278">
    <property type="entry name" value="MS_channel_C"/>
</dbReference>
<dbReference type="PANTHER" id="PTHR30566:SF25">
    <property type="entry name" value="INNER MEMBRANE PROTEIN"/>
    <property type="match status" value="1"/>
</dbReference>
<proteinExistence type="inferred from homology"/>
<name>A0A7K1KWT7_9ACTN</name>
<dbReference type="Gene3D" id="1.10.287.1260">
    <property type="match status" value="1"/>
</dbReference>
<keyword evidence="13" id="KW-1185">Reference proteome</keyword>
<evidence type="ECO:0000313" key="13">
    <source>
        <dbReference type="Proteomes" id="UP000432015"/>
    </source>
</evidence>
<dbReference type="RefSeq" id="WP_156215440.1">
    <property type="nucleotide sequence ID" value="NZ_WOFH01000002.1"/>
</dbReference>
<feature type="transmembrane region" description="Helical" evidence="8">
    <location>
        <begin position="12"/>
        <end position="35"/>
    </location>
</feature>
<feature type="transmembrane region" description="Helical" evidence="8">
    <location>
        <begin position="56"/>
        <end position="76"/>
    </location>
</feature>
<dbReference type="Proteomes" id="UP000432015">
    <property type="component" value="Unassembled WGS sequence"/>
</dbReference>
<dbReference type="Pfam" id="PF21088">
    <property type="entry name" value="MS_channel_1st"/>
    <property type="match status" value="1"/>
</dbReference>
<evidence type="ECO:0000256" key="2">
    <source>
        <dbReference type="ARBA" id="ARBA00008017"/>
    </source>
</evidence>
<accession>A0A7K1KWT7</accession>
<reference evidence="12 13" key="1">
    <citation type="submission" date="2019-11" db="EMBL/GenBank/DDBJ databases">
        <authorList>
            <person name="Cao P."/>
        </authorList>
    </citation>
    <scope>NUCLEOTIDE SEQUENCE [LARGE SCALE GENOMIC DNA]</scope>
    <source>
        <strain evidence="12 13">NEAU-AAG5</strain>
    </source>
</reference>
<feature type="transmembrane region" description="Helical" evidence="8">
    <location>
        <begin position="82"/>
        <end position="104"/>
    </location>
</feature>
<evidence type="ECO:0000259" key="10">
    <source>
        <dbReference type="Pfam" id="PF21082"/>
    </source>
</evidence>
<feature type="region of interest" description="Disordered" evidence="7">
    <location>
        <begin position="334"/>
        <end position="354"/>
    </location>
</feature>
<dbReference type="Pfam" id="PF00924">
    <property type="entry name" value="MS_channel_2nd"/>
    <property type="match status" value="1"/>
</dbReference>
<dbReference type="Pfam" id="PF21082">
    <property type="entry name" value="MS_channel_3rd"/>
    <property type="match status" value="1"/>
</dbReference>
<protein>
    <submittedName>
        <fullName evidence="12">Mechanosensitive ion channel</fullName>
    </submittedName>
</protein>
<feature type="transmembrane region" description="Helical" evidence="8">
    <location>
        <begin position="116"/>
        <end position="141"/>
    </location>
</feature>
<dbReference type="InterPro" id="IPR011066">
    <property type="entry name" value="MscS_channel_C_sf"/>
</dbReference>
<dbReference type="Gene3D" id="2.30.30.60">
    <property type="match status" value="1"/>
</dbReference>
<evidence type="ECO:0000313" key="12">
    <source>
        <dbReference type="EMBL" id="MUN36445.1"/>
    </source>
</evidence>
<evidence type="ECO:0000256" key="7">
    <source>
        <dbReference type="SAM" id="MobiDB-lite"/>
    </source>
</evidence>
<comment type="subcellular location">
    <subcellularLocation>
        <location evidence="1">Cell membrane</location>
        <topology evidence="1">Multi-pass membrane protein</topology>
    </subcellularLocation>
</comment>
<keyword evidence="4 8" id="KW-0812">Transmembrane</keyword>
<dbReference type="InterPro" id="IPR011014">
    <property type="entry name" value="MscS_channel_TM-2"/>
</dbReference>
<evidence type="ECO:0000256" key="4">
    <source>
        <dbReference type="ARBA" id="ARBA00022692"/>
    </source>
</evidence>
<dbReference type="InterPro" id="IPR023408">
    <property type="entry name" value="MscS_beta-dom_sf"/>
</dbReference>
<feature type="domain" description="Mechanosensitive ion channel transmembrane helices 2/3" evidence="11">
    <location>
        <begin position="126"/>
        <end position="167"/>
    </location>
</feature>
<evidence type="ECO:0000256" key="8">
    <source>
        <dbReference type="SAM" id="Phobius"/>
    </source>
</evidence>
<keyword evidence="5 8" id="KW-1133">Transmembrane helix</keyword>
<dbReference type="EMBL" id="WOFH01000002">
    <property type="protein sequence ID" value="MUN36445.1"/>
    <property type="molecule type" value="Genomic_DNA"/>
</dbReference>
<evidence type="ECO:0000256" key="3">
    <source>
        <dbReference type="ARBA" id="ARBA00022475"/>
    </source>
</evidence>
<evidence type="ECO:0000256" key="1">
    <source>
        <dbReference type="ARBA" id="ARBA00004651"/>
    </source>
</evidence>
<keyword evidence="6 8" id="KW-0472">Membrane</keyword>
<feature type="domain" description="Mechanosensitive ion channel MscS" evidence="9">
    <location>
        <begin position="168"/>
        <end position="236"/>
    </location>
</feature>
<keyword evidence="3" id="KW-1003">Cell membrane</keyword>
<dbReference type="SUPFAM" id="SSF50182">
    <property type="entry name" value="Sm-like ribonucleoproteins"/>
    <property type="match status" value="1"/>
</dbReference>
<dbReference type="PANTHER" id="PTHR30566">
    <property type="entry name" value="YNAI-RELATED MECHANOSENSITIVE ION CHANNEL"/>
    <property type="match status" value="1"/>
</dbReference>
<evidence type="ECO:0000256" key="6">
    <source>
        <dbReference type="ARBA" id="ARBA00023136"/>
    </source>
</evidence>
<evidence type="ECO:0000256" key="5">
    <source>
        <dbReference type="ARBA" id="ARBA00022989"/>
    </source>
</evidence>
<dbReference type="GO" id="GO:0055085">
    <property type="term" value="P:transmembrane transport"/>
    <property type="evidence" value="ECO:0007669"/>
    <property type="project" value="InterPro"/>
</dbReference>
<gene>
    <name evidence="12" type="ORF">GNZ18_07505</name>
</gene>
<feature type="transmembrane region" description="Helical" evidence="8">
    <location>
        <begin position="147"/>
        <end position="166"/>
    </location>
</feature>
<dbReference type="InterPro" id="IPR049142">
    <property type="entry name" value="MS_channel_1st"/>
</dbReference>
<dbReference type="InterPro" id="IPR010920">
    <property type="entry name" value="LSM_dom_sf"/>
</dbReference>
<feature type="domain" description="Mechanosensitive ion channel MscS C-terminal" evidence="10">
    <location>
        <begin position="248"/>
        <end position="329"/>
    </location>
</feature>
<comment type="similarity">
    <text evidence="2">Belongs to the MscS (TC 1.A.23) family.</text>
</comment>
<dbReference type="GO" id="GO:0005886">
    <property type="term" value="C:plasma membrane"/>
    <property type="evidence" value="ECO:0007669"/>
    <property type="project" value="UniProtKB-SubCell"/>
</dbReference>
<comment type="caution">
    <text evidence="12">The sequence shown here is derived from an EMBL/GenBank/DDBJ whole genome shotgun (WGS) entry which is preliminary data.</text>
</comment>
<dbReference type="SUPFAM" id="SSF82861">
    <property type="entry name" value="Mechanosensitive channel protein MscS (YggB), transmembrane region"/>
    <property type="match status" value="1"/>
</dbReference>